<keyword evidence="1" id="KW-1133">Transmembrane helix</keyword>
<name>A0A2P2E2Y9_9LEPT</name>
<proteinExistence type="predicted"/>
<evidence type="ECO:0000313" key="3">
    <source>
        <dbReference type="Proteomes" id="UP000245133"/>
    </source>
</evidence>
<evidence type="ECO:0000313" key="2">
    <source>
        <dbReference type="EMBL" id="GBF51214.1"/>
    </source>
</evidence>
<keyword evidence="1" id="KW-0812">Transmembrane</keyword>
<protein>
    <recommendedName>
        <fullName evidence="4">DUF3592 domain-containing protein</fullName>
    </recommendedName>
</protein>
<reference evidence="2 3" key="1">
    <citation type="submission" date="2018-02" db="EMBL/GenBank/DDBJ databases">
        <title>Novel Leptospira species isolated from soil and water in Japan.</title>
        <authorList>
            <person name="Nakao R."/>
            <person name="Masuzawa T."/>
        </authorList>
    </citation>
    <scope>NUCLEOTIDE SEQUENCE [LARGE SCALE GENOMIC DNA]</scope>
    <source>
        <strain evidence="2 3">YH101</strain>
    </source>
</reference>
<keyword evidence="3" id="KW-1185">Reference proteome</keyword>
<sequence length="175" mass="20438">MAKTQNQWKWYHYAVSIFAWIFLIVVHFIWVVGPWYLVVSEYYELKNGIDIIADYQTSSAIYSDTKLDHEKEYLYIYRFSHPTTGERMEHSLRGIGKDKYPGEEIHLKFNPETGSVGFGSLLPILFSNIKYLIASLFGLAWVTKVMPWKYLLEGLKSKKEINSKQSGAQGDQKRR</sequence>
<dbReference type="AlphaFoldDB" id="A0A2P2E2Y9"/>
<organism evidence="2 3">
    <name type="scientific">Leptospira ryugenii</name>
    <dbReference type="NCBI Taxonomy" id="1917863"/>
    <lineage>
        <taxon>Bacteria</taxon>
        <taxon>Pseudomonadati</taxon>
        <taxon>Spirochaetota</taxon>
        <taxon>Spirochaetia</taxon>
        <taxon>Leptospirales</taxon>
        <taxon>Leptospiraceae</taxon>
        <taxon>Leptospira</taxon>
    </lineage>
</organism>
<feature type="transmembrane region" description="Helical" evidence="1">
    <location>
        <begin position="121"/>
        <end position="142"/>
    </location>
</feature>
<evidence type="ECO:0008006" key="4">
    <source>
        <dbReference type="Google" id="ProtNLM"/>
    </source>
</evidence>
<comment type="caution">
    <text evidence="2">The sequence shown here is derived from an EMBL/GenBank/DDBJ whole genome shotgun (WGS) entry which is preliminary data.</text>
</comment>
<dbReference type="RefSeq" id="WP_108977577.1">
    <property type="nucleotide sequence ID" value="NZ_BFBB01000008.1"/>
</dbReference>
<accession>A0A2P2E2Y9</accession>
<dbReference type="EMBL" id="BFBB01000008">
    <property type="protein sequence ID" value="GBF51214.1"/>
    <property type="molecule type" value="Genomic_DNA"/>
</dbReference>
<evidence type="ECO:0000256" key="1">
    <source>
        <dbReference type="SAM" id="Phobius"/>
    </source>
</evidence>
<feature type="transmembrane region" description="Helical" evidence="1">
    <location>
        <begin position="12"/>
        <end position="37"/>
    </location>
</feature>
<keyword evidence="1" id="KW-0472">Membrane</keyword>
<dbReference type="Proteomes" id="UP000245133">
    <property type="component" value="Unassembled WGS sequence"/>
</dbReference>
<gene>
    <name evidence="2" type="ORF">LPTSP4_27460</name>
</gene>